<dbReference type="RefSeq" id="WP_132776707.1">
    <property type="nucleotide sequence ID" value="NZ_SMBZ01000004.1"/>
</dbReference>
<dbReference type="PANTHER" id="PTHR34978:SF3">
    <property type="entry name" value="SLR0241 PROTEIN"/>
    <property type="match status" value="1"/>
</dbReference>
<dbReference type="PANTHER" id="PTHR34978">
    <property type="entry name" value="POSSIBLE SENSOR-TRANSDUCER PROTEIN BLAR"/>
    <property type="match status" value="1"/>
</dbReference>
<organism evidence="3 4">
    <name type="scientific">Sphingobacterium alimentarium</name>
    <dbReference type="NCBI Taxonomy" id="797292"/>
    <lineage>
        <taxon>Bacteria</taxon>
        <taxon>Pseudomonadati</taxon>
        <taxon>Bacteroidota</taxon>
        <taxon>Sphingobacteriia</taxon>
        <taxon>Sphingobacteriales</taxon>
        <taxon>Sphingobacteriaceae</taxon>
        <taxon>Sphingobacterium</taxon>
    </lineage>
</organism>
<feature type="transmembrane region" description="Helical" evidence="1">
    <location>
        <begin position="22"/>
        <end position="42"/>
    </location>
</feature>
<keyword evidence="1" id="KW-0472">Membrane</keyword>
<evidence type="ECO:0000256" key="1">
    <source>
        <dbReference type="SAM" id="Phobius"/>
    </source>
</evidence>
<dbReference type="CDD" id="cd07341">
    <property type="entry name" value="M56_BlaR1_MecR1_like"/>
    <property type="match status" value="1"/>
</dbReference>
<dbReference type="OrthoDB" id="15218at2"/>
<dbReference type="Pfam" id="PF05569">
    <property type="entry name" value="Peptidase_M56"/>
    <property type="match status" value="1"/>
</dbReference>
<dbReference type="Proteomes" id="UP000295197">
    <property type="component" value="Unassembled WGS sequence"/>
</dbReference>
<dbReference type="AlphaFoldDB" id="A0A4V2VUJ2"/>
<dbReference type="EMBL" id="SMBZ01000004">
    <property type="protein sequence ID" value="TCV19623.1"/>
    <property type="molecule type" value="Genomic_DNA"/>
</dbReference>
<comment type="caution">
    <text evidence="3">The sequence shown here is derived from an EMBL/GenBank/DDBJ whole genome shotgun (WGS) entry which is preliminary data.</text>
</comment>
<evidence type="ECO:0000313" key="4">
    <source>
        <dbReference type="Proteomes" id="UP000295197"/>
    </source>
</evidence>
<gene>
    <name evidence="3" type="ORF">EDC17_1004145</name>
</gene>
<feature type="transmembrane region" description="Helical" evidence="1">
    <location>
        <begin position="54"/>
        <end position="76"/>
    </location>
</feature>
<feature type="domain" description="Peptidase M56" evidence="2">
    <location>
        <begin position="103"/>
        <end position="312"/>
    </location>
</feature>
<evidence type="ECO:0000259" key="2">
    <source>
        <dbReference type="Pfam" id="PF05569"/>
    </source>
</evidence>
<dbReference type="InterPro" id="IPR052173">
    <property type="entry name" value="Beta-lactam_resp_regulator"/>
</dbReference>
<proteinExistence type="predicted"/>
<dbReference type="InterPro" id="IPR008756">
    <property type="entry name" value="Peptidase_M56"/>
</dbReference>
<keyword evidence="1" id="KW-1133">Transmembrane helix</keyword>
<name>A0A4V2VUJ2_9SPHI</name>
<keyword evidence="4" id="KW-1185">Reference proteome</keyword>
<feature type="transmembrane region" description="Helical" evidence="1">
    <location>
        <begin position="121"/>
        <end position="142"/>
    </location>
</feature>
<accession>A0A4V2VUJ2</accession>
<feature type="transmembrane region" description="Helical" evidence="1">
    <location>
        <begin position="324"/>
        <end position="346"/>
    </location>
</feature>
<keyword evidence="1" id="KW-0812">Transmembrane</keyword>
<sequence length="435" mass="49422">MNNLLNNYDFTDALISALGNTILHSLWQGVILAVLGGLVVVLGKHLSSALRYMLLVGILSAFLLSIIATFAGTILLQRTDFTSMETTVRSPEEVLTHTKNGLTLDDVYEQLSYLFGSFRDYYSFIVLLWFMVVCIKSVRMCVNLYGVFRLKNTGLIATDMRWQRLVDHICKGIGVTQRVAFHESILAKTPLIIGHFKPLVLFPIGLVTSLSVEQVEAVLAHELAHVRRNDFIVNLVQNAIEILFFFNPAVLWLSSLIRAERENCCDDIAVAYTGSKSLYVNALVQCEEYSMSTPHLAVGLKGDRGTLINRVKRLLKKERPTLNLVERLILAICLSCTMVVGIAIAVNPISTYAKSKYQDIEWTQDEPRVQGEKIVEELIKMELIHDRKNFRLRITNEALYINGKRQPEKIHRHIMQRYVKNPDHRLDFTQTVKTD</sequence>
<protein>
    <submittedName>
        <fullName evidence="3">BlaR1 peptidase M56</fullName>
    </submittedName>
</protein>
<reference evidence="3 4" key="1">
    <citation type="submission" date="2019-03" db="EMBL/GenBank/DDBJ databases">
        <title>Genomic Encyclopedia of Type Strains, Phase IV (KMG-IV): sequencing the most valuable type-strain genomes for metagenomic binning, comparative biology and taxonomic classification.</title>
        <authorList>
            <person name="Goeker M."/>
        </authorList>
    </citation>
    <scope>NUCLEOTIDE SEQUENCE [LARGE SCALE GENOMIC DNA]</scope>
    <source>
        <strain evidence="3 4">DSM 22362</strain>
    </source>
</reference>
<evidence type="ECO:0000313" key="3">
    <source>
        <dbReference type="EMBL" id="TCV19623.1"/>
    </source>
</evidence>
<dbReference type="Gene3D" id="3.30.2010.10">
    <property type="entry name" value="Metalloproteases ('zincins'), catalytic domain"/>
    <property type="match status" value="1"/>
</dbReference>